<gene>
    <name evidence="1" type="ORF">OHA16_10735</name>
</gene>
<evidence type="ECO:0000313" key="2">
    <source>
        <dbReference type="Proteomes" id="UP001432222"/>
    </source>
</evidence>
<reference evidence="1" key="1">
    <citation type="submission" date="2022-10" db="EMBL/GenBank/DDBJ databases">
        <title>The complete genomes of actinobacterial strains from the NBC collection.</title>
        <authorList>
            <person name="Joergensen T.S."/>
            <person name="Alvarez Arevalo M."/>
            <person name="Sterndorff E.B."/>
            <person name="Faurdal D."/>
            <person name="Vuksanovic O."/>
            <person name="Mourched A.-S."/>
            <person name="Charusanti P."/>
            <person name="Shaw S."/>
            <person name="Blin K."/>
            <person name="Weber T."/>
        </authorList>
    </citation>
    <scope>NUCLEOTIDE SEQUENCE</scope>
    <source>
        <strain evidence="1">NBC_00222</strain>
    </source>
</reference>
<evidence type="ECO:0000313" key="1">
    <source>
        <dbReference type="EMBL" id="WUQ83406.1"/>
    </source>
</evidence>
<keyword evidence="2" id="KW-1185">Reference proteome</keyword>
<dbReference type="RefSeq" id="WP_328954433.1">
    <property type="nucleotide sequence ID" value="NZ_CP108110.1"/>
</dbReference>
<dbReference type="EMBL" id="CP108110">
    <property type="protein sequence ID" value="WUQ83406.1"/>
    <property type="molecule type" value="Genomic_DNA"/>
</dbReference>
<proteinExistence type="predicted"/>
<name>A0ABZ1TXQ6_9ACTN</name>
<dbReference type="Proteomes" id="UP001432222">
    <property type="component" value="Chromosome"/>
</dbReference>
<organism evidence="1 2">
    <name type="scientific">Kitasatospora purpeofusca</name>
    <dbReference type="NCBI Taxonomy" id="67352"/>
    <lineage>
        <taxon>Bacteria</taxon>
        <taxon>Bacillati</taxon>
        <taxon>Actinomycetota</taxon>
        <taxon>Actinomycetes</taxon>
        <taxon>Kitasatosporales</taxon>
        <taxon>Streptomycetaceae</taxon>
        <taxon>Kitasatospora</taxon>
    </lineage>
</organism>
<sequence>MATITLLKRPGRDGEQPHVPHWVGVQADAGEAVGDLPSVEEDGGGFDCGGSVDRRAEPGRPLFRRVGRVGPSQSWV</sequence>
<protein>
    <submittedName>
        <fullName evidence="1">Uncharacterized protein</fullName>
    </submittedName>
</protein>
<accession>A0ABZ1TXQ6</accession>